<dbReference type="Gene3D" id="3.30.360.10">
    <property type="entry name" value="Dihydrodipicolinate Reductase, domain 2"/>
    <property type="match status" value="1"/>
</dbReference>
<organism evidence="14 15">
    <name type="scientific">Limosilactobacillus fastidiosus</name>
    <dbReference type="NCBI Taxonomy" id="2759855"/>
    <lineage>
        <taxon>Bacteria</taxon>
        <taxon>Bacillati</taxon>
        <taxon>Bacillota</taxon>
        <taxon>Bacilli</taxon>
        <taxon>Lactobacillales</taxon>
        <taxon>Lactobacillaceae</taxon>
        <taxon>Limosilactobacillus</taxon>
    </lineage>
</organism>
<comment type="caution">
    <text evidence="14">The sequence shown here is derived from an EMBL/GenBank/DDBJ whole genome shotgun (WGS) entry which is preliminary data.</text>
</comment>
<evidence type="ECO:0000256" key="11">
    <source>
        <dbReference type="RuleBase" id="RU004171"/>
    </source>
</evidence>
<dbReference type="Pfam" id="PF03447">
    <property type="entry name" value="NAD_binding_3"/>
    <property type="match status" value="1"/>
</dbReference>
<dbReference type="Pfam" id="PF00742">
    <property type="entry name" value="Homoserine_dh"/>
    <property type="match status" value="1"/>
</dbReference>
<dbReference type="InterPro" id="IPR001342">
    <property type="entry name" value="HDH_cat"/>
</dbReference>
<dbReference type="InterPro" id="IPR005106">
    <property type="entry name" value="Asp/hSer_DH_NAD-bd"/>
</dbReference>
<evidence type="ECO:0000259" key="13">
    <source>
        <dbReference type="Pfam" id="PF03447"/>
    </source>
</evidence>
<dbReference type="PANTHER" id="PTHR43331:SF1">
    <property type="entry name" value="HOMOSERINE DEHYDROGENASE"/>
    <property type="match status" value="1"/>
</dbReference>
<dbReference type="InterPro" id="IPR019811">
    <property type="entry name" value="HDH_CS"/>
</dbReference>
<name>A0ABR6E5E7_9LACO</name>
<gene>
    <name evidence="14" type="ORF">H5R64_01140</name>
</gene>
<dbReference type="RefSeq" id="WP_182582565.1">
    <property type="nucleotide sequence ID" value="NZ_JACIUZ010000019.1"/>
</dbReference>
<feature type="domain" description="Aspartate/homoserine dehydrogenase NAD-binding" evidence="13">
    <location>
        <begin position="10"/>
        <end position="130"/>
    </location>
</feature>
<dbReference type="Gene3D" id="3.30.70.3100">
    <property type="match status" value="1"/>
</dbReference>
<evidence type="ECO:0000256" key="6">
    <source>
        <dbReference type="ARBA" id="ARBA00022605"/>
    </source>
</evidence>
<evidence type="ECO:0000313" key="14">
    <source>
        <dbReference type="EMBL" id="MBB1062416.1"/>
    </source>
</evidence>
<dbReference type="SUPFAM" id="SSF55347">
    <property type="entry name" value="Glyceraldehyde-3-phosphate dehydrogenase-like, C-terminal domain"/>
    <property type="match status" value="1"/>
</dbReference>
<evidence type="ECO:0000256" key="10">
    <source>
        <dbReference type="RuleBase" id="RU000579"/>
    </source>
</evidence>
<dbReference type="Gene3D" id="3.40.50.720">
    <property type="entry name" value="NAD(P)-binding Rossmann-like Domain"/>
    <property type="match status" value="1"/>
</dbReference>
<comment type="pathway">
    <text evidence="1 10">Amino-acid biosynthesis; L-threonine biosynthesis; L-threonine from L-aspartate: step 3/5.</text>
</comment>
<evidence type="ECO:0000259" key="12">
    <source>
        <dbReference type="Pfam" id="PF00742"/>
    </source>
</evidence>
<keyword evidence="7 10" id="KW-0791">Threonine biosynthesis</keyword>
<keyword evidence="6 10" id="KW-0028">Amino-acid biosynthesis</keyword>
<evidence type="ECO:0000256" key="5">
    <source>
        <dbReference type="ARBA" id="ARBA00013376"/>
    </source>
</evidence>
<evidence type="ECO:0000256" key="2">
    <source>
        <dbReference type="ARBA" id="ARBA00005062"/>
    </source>
</evidence>
<keyword evidence="9 10" id="KW-0486">Methionine biosynthesis</keyword>
<evidence type="ECO:0000256" key="8">
    <source>
        <dbReference type="ARBA" id="ARBA00023002"/>
    </source>
</evidence>
<dbReference type="GO" id="GO:0004412">
    <property type="term" value="F:homoserine dehydrogenase activity"/>
    <property type="evidence" value="ECO:0007669"/>
    <property type="project" value="UniProtKB-EC"/>
</dbReference>
<keyword evidence="15" id="KW-1185">Reference proteome</keyword>
<keyword evidence="8 10" id="KW-0560">Oxidoreductase</keyword>
<evidence type="ECO:0000256" key="3">
    <source>
        <dbReference type="ARBA" id="ARBA00006753"/>
    </source>
</evidence>
<dbReference type="PROSITE" id="PS01042">
    <property type="entry name" value="HOMOSER_DHGENASE"/>
    <property type="match status" value="1"/>
</dbReference>
<evidence type="ECO:0000256" key="9">
    <source>
        <dbReference type="ARBA" id="ARBA00023167"/>
    </source>
</evidence>
<evidence type="ECO:0000313" key="15">
    <source>
        <dbReference type="Proteomes" id="UP000544052"/>
    </source>
</evidence>
<dbReference type="PANTHER" id="PTHR43331">
    <property type="entry name" value="HOMOSERINE DEHYDROGENASE"/>
    <property type="match status" value="1"/>
</dbReference>
<protein>
    <recommendedName>
        <fullName evidence="5 10">Homoserine dehydrogenase</fullName>
        <ecNumber evidence="4 10">1.1.1.3</ecNumber>
    </recommendedName>
</protein>
<keyword evidence="10" id="KW-0521">NADP</keyword>
<dbReference type="NCBIfam" id="NF004976">
    <property type="entry name" value="PRK06349.1"/>
    <property type="match status" value="1"/>
</dbReference>
<feature type="domain" description="Homoserine dehydrogenase catalytic" evidence="12">
    <location>
        <begin position="138"/>
        <end position="315"/>
    </location>
</feature>
<evidence type="ECO:0000256" key="7">
    <source>
        <dbReference type="ARBA" id="ARBA00022697"/>
    </source>
</evidence>
<sequence>MRTIKIGLLGLGTVGGGVVKLLQEHAAKIEQTTNVHFILKRVAVAHLNKPRKFSLPEETILTDQIDEVLNDPEIQIIVETMGTINRARQAIVQAIYNHKSVITANKDLLAIDGPKLAQLAKSRHVDFLYEASVAGGIPILRVLSSSLVTDQITRVSGIINGTANYILSAMVSDNLSYDKALMNAQQKGYAEANPVNDVKGIDAANKLSILSQFAFGKALDPTNLNVRGIDQLTSAQLASAKQFGYTIKLLAIAKRLSNRLYTSVGPTLVDNNDQLAQVNGVQNAIAIESNALGSSVYTGPGAGAKPTANSILSDLAAAANDILNYDCGNAFNNYHSELTPSTLNNAPQSYLITIYGRSTRPVDSIDWQNETSNHNYWSGLTPVISHKKLNLLLETIGNDFAVSYLPVYGTVKLQAIKEVKQN</sequence>
<comment type="pathway">
    <text evidence="2 10">Amino-acid biosynthesis; L-methionine biosynthesis via de novo pathway; L-homoserine from L-aspartate: step 3/3.</text>
</comment>
<comment type="catalytic activity">
    <reaction evidence="10">
        <text>L-homoserine + NADP(+) = L-aspartate 4-semialdehyde + NADPH + H(+)</text>
        <dbReference type="Rhea" id="RHEA:15761"/>
        <dbReference type="ChEBI" id="CHEBI:15378"/>
        <dbReference type="ChEBI" id="CHEBI:57476"/>
        <dbReference type="ChEBI" id="CHEBI:57783"/>
        <dbReference type="ChEBI" id="CHEBI:58349"/>
        <dbReference type="ChEBI" id="CHEBI:537519"/>
        <dbReference type="EC" id="1.1.1.3"/>
    </reaction>
</comment>
<dbReference type="PIRSF" id="PIRSF000098">
    <property type="entry name" value="Homoser_dehydrog"/>
    <property type="match status" value="1"/>
</dbReference>
<reference evidence="14 15" key="1">
    <citation type="submission" date="2020-07" db="EMBL/GenBank/DDBJ databases">
        <title>Description of Limosilactobacillus balticus sp. nov., Limosilactobacillus agrestis sp. nov., Limosilactobacillus albertensis sp. nov., Limosilactobacillus rudii sp. nov., Limosilactobacillus fastidiosus sp. nov., five novel Limosilactobacillus species isolated from the vertebrate gastrointestinal tract, and proposal of 6 subspecies of Limosilactobacillus reuteri adapted to the gastrointestinal tract of specific vertebrate hosts.</title>
        <authorList>
            <person name="Li F."/>
            <person name="Cheng C."/>
            <person name="Zheng J."/>
            <person name="Quevedo R.M."/>
            <person name="Li J."/>
            <person name="Roos S."/>
            <person name="Gaenzle M.G."/>
            <person name="Walter J."/>
        </authorList>
    </citation>
    <scope>NUCLEOTIDE SEQUENCE [LARGE SCALE GENOMIC DNA]</scope>
    <source>
        <strain evidence="14 15">WF-MO7-1</strain>
    </source>
</reference>
<dbReference type="Proteomes" id="UP000544052">
    <property type="component" value="Unassembled WGS sequence"/>
</dbReference>
<evidence type="ECO:0000256" key="1">
    <source>
        <dbReference type="ARBA" id="ARBA00005056"/>
    </source>
</evidence>
<dbReference type="EC" id="1.1.1.3" evidence="4 10"/>
<dbReference type="SUPFAM" id="SSF51735">
    <property type="entry name" value="NAD(P)-binding Rossmann-fold domains"/>
    <property type="match status" value="1"/>
</dbReference>
<dbReference type="InterPro" id="IPR016204">
    <property type="entry name" value="HDH"/>
</dbReference>
<evidence type="ECO:0000256" key="4">
    <source>
        <dbReference type="ARBA" id="ARBA00013213"/>
    </source>
</evidence>
<comment type="similarity">
    <text evidence="3 11">Belongs to the homoserine dehydrogenase family.</text>
</comment>
<dbReference type="EMBL" id="JACIUZ010000019">
    <property type="protein sequence ID" value="MBB1062416.1"/>
    <property type="molecule type" value="Genomic_DNA"/>
</dbReference>
<accession>A0ABR6E5E7</accession>
<dbReference type="InterPro" id="IPR036291">
    <property type="entry name" value="NAD(P)-bd_dom_sf"/>
</dbReference>
<proteinExistence type="inferred from homology"/>